<dbReference type="InterPro" id="IPR019775">
    <property type="entry name" value="WD40_repeat_CS"/>
</dbReference>
<accession>A0A834W1N7</accession>
<dbReference type="SUPFAM" id="SSF50978">
    <property type="entry name" value="WD40 repeat-like"/>
    <property type="match status" value="1"/>
</dbReference>
<organism evidence="7 8">
    <name type="scientific">Senna tora</name>
    <dbReference type="NCBI Taxonomy" id="362788"/>
    <lineage>
        <taxon>Eukaryota</taxon>
        <taxon>Viridiplantae</taxon>
        <taxon>Streptophyta</taxon>
        <taxon>Embryophyta</taxon>
        <taxon>Tracheophyta</taxon>
        <taxon>Spermatophyta</taxon>
        <taxon>Magnoliopsida</taxon>
        <taxon>eudicotyledons</taxon>
        <taxon>Gunneridae</taxon>
        <taxon>Pentapetalae</taxon>
        <taxon>rosids</taxon>
        <taxon>fabids</taxon>
        <taxon>Fabales</taxon>
        <taxon>Fabaceae</taxon>
        <taxon>Caesalpinioideae</taxon>
        <taxon>Cassia clade</taxon>
        <taxon>Senna</taxon>
    </lineage>
</organism>
<feature type="repeat" description="WD" evidence="3">
    <location>
        <begin position="454"/>
        <end position="482"/>
    </location>
</feature>
<dbReference type="InterPro" id="IPR001680">
    <property type="entry name" value="WD40_rpt"/>
</dbReference>
<dbReference type="SMART" id="SM00320">
    <property type="entry name" value="WD40"/>
    <property type="match status" value="7"/>
</dbReference>
<proteinExistence type="predicted"/>
<gene>
    <name evidence="7" type="ORF">G2W53_038163</name>
</gene>
<dbReference type="CDD" id="cd00200">
    <property type="entry name" value="WD40"/>
    <property type="match status" value="1"/>
</dbReference>
<feature type="domain" description="Autophagy-related protein 16" evidence="5">
    <location>
        <begin position="31"/>
        <end position="174"/>
    </location>
</feature>
<keyword evidence="2" id="KW-0677">Repeat</keyword>
<keyword evidence="4" id="KW-0175">Coiled coil</keyword>
<dbReference type="PANTHER" id="PTHR19878:SF8">
    <property type="entry name" value="AUTOPHAGY-RELATED 16, ISOFORM F"/>
    <property type="match status" value="1"/>
</dbReference>
<dbReference type="Gene3D" id="1.20.5.170">
    <property type="match status" value="1"/>
</dbReference>
<feature type="coiled-coil region" evidence="4">
    <location>
        <begin position="57"/>
        <end position="190"/>
    </location>
</feature>
<comment type="caution">
    <text evidence="7">The sequence shown here is derived from an EMBL/GenBank/DDBJ whole genome shotgun (WGS) entry which is preliminary data.</text>
</comment>
<dbReference type="PROSITE" id="PS00678">
    <property type="entry name" value="WD_REPEATS_1"/>
    <property type="match status" value="3"/>
</dbReference>
<dbReference type="EMBL" id="JAAIUW010000012">
    <property type="protein sequence ID" value="KAF7806002.1"/>
    <property type="molecule type" value="Genomic_DNA"/>
</dbReference>
<dbReference type="CDD" id="cd22887">
    <property type="entry name" value="Atg16_CCD"/>
    <property type="match status" value="1"/>
</dbReference>
<dbReference type="PROSITE" id="PS50294">
    <property type="entry name" value="WD_REPEATS_REGION"/>
    <property type="match status" value="2"/>
</dbReference>
<evidence type="ECO:0000256" key="4">
    <source>
        <dbReference type="SAM" id="Coils"/>
    </source>
</evidence>
<dbReference type="Pfam" id="PF12894">
    <property type="entry name" value="ANAPC4_WD40"/>
    <property type="match status" value="1"/>
</dbReference>
<dbReference type="InterPro" id="IPR036322">
    <property type="entry name" value="WD40_repeat_dom_sf"/>
</dbReference>
<dbReference type="PRINTS" id="PR00320">
    <property type="entry name" value="GPROTEINBRPT"/>
</dbReference>
<keyword evidence="1 3" id="KW-0853">WD repeat</keyword>
<protein>
    <submittedName>
        <fullName evidence="7">Autophagy-related protein 16</fullName>
    </submittedName>
</protein>
<evidence type="ECO:0000313" key="7">
    <source>
        <dbReference type="EMBL" id="KAF7806002.1"/>
    </source>
</evidence>
<evidence type="ECO:0000313" key="8">
    <source>
        <dbReference type="Proteomes" id="UP000634136"/>
    </source>
</evidence>
<keyword evidence="8" id="KW-1185">Reference proteome</keyword>
<dbReference type="Gene3D" id="2.130.10.10">
    <property type="entry name" value="YVTN repeat-like/Quinoprotein amine dehydrogenase"/>
    <property type="match status" value="2"/>
</dbReference>
<dbReference type="FunFam" id="2.130.10.10:FF:000809">
    <property type="entry name" value="Autophagy-related protein 16"/>
    <property type="match status" value="1"/>
</dbReference>
<evidence type="ECO:0000256" key="2">
    <source>
        <dbReference type="ARBA" id="ARBA00022737"/>
    </source>
</evidence>
<feature type="repeat" description="WD" evidence="3">
    <location>
        <begin position="395"/>
        <end position="436"/>
    </location>
</feature>
<dbReference type="InterPro" id="IPR013923">
    <property type="entry name" value="Autophagy-rel_prot_16_dom"/>
</dbReference>
<sequence length="513" mass="56615">MMAKSSKSQEEIANKAIQHALKALRKRHLAEEGAHAPAFEALSRPIASQGSEWKEKAENLQLELQQCYKAQSRLSEQLVVEVAESRAAKSLVQEKETAINDLQKELTELRDECSQLKIDLKEKIQALELVVSENTELKAQLEQMTLKAKNTEAENKMLVDRWMLEKMKDAERLNEVNALYEDMVERLKASGLEKLARQQVDGIVRRSEEGAEFFLEPTNPSTCKYRLHAHEGGCASALFEYNSSKLITGGQDRSVKVWDTNTGSLSSNLHGCLGSVLDLTITHDNQSVIAASSSNNLYVWDINSGRVRHTLTGHTDKVCAVDVSKMSNRHVVSAAYDRTIKVWDLVKGYCTNTIIFYSNCNALCFSMDGLTIFSGHVDGNLRLWDIQTGKLLSEVAAHSQAVTSISLSRNGNVVLTSGRDNLHNLFDVRSLEVCSTLRATGNRVASNWSRSCISPDDNYVAAGSADGSVYIWSVSKADIVSTLKEHSSSVLCCTWSGVGKPLASADKNGVTIR</sequence>
<evidence type="ECO:0000256" key="3">
    <source>
        <dbReference type="PROSITE-ProRule" id="PRU00221"/>
    </source>
</evidence>
<feature type="domain" description="Anaphase-promoting complex subunit 4-like WD40" evidence="6">
    <location>
        <begin position="359"/>
        <end position="407"/>
    </location>
</feature>
<dbReference type="Pfam" id="PF00400">
    <property type="entry name" value="WD40"/>
    <property type="match status" value="4"/>
</dbReference>
<dbReference type="InterPro" id="IPR045160">
    <property type="entry name" value="ATG16"/>
</dbReference>
<feature type="repeat" description="WD" evidence="3">
    <location>
        <begin position="311"/>
        <end position="353"/>
    </location>
</feature>
<feature type="repeat" description="WD" evidence="3">
    <location>
        <begin position="362"/>
        <end position="394"/>
    </location>
</feature>
<feature type="repeat" description="WD" evidence="3">
    <location>
        <begin position="227"/>
        <end position="268"/>
    </location>
</feature>
<dbReference type="Proteomes" id="UP000634136">
    <property type="component" value="Unassembled WGS sequence"/>
</dbReference>
<dbReference type="GO" id="GO:0000045">
    <property type="term" value="P:autophagosome assembly"/>
    <property type="evidence" value="ECO:0007669"/>
    <property type="project" value="InterPro"/>
</dbReference>
<dbReference type="InterPro" id="IPR024977">
    <property type="entry name" value="Apc4-like_WD40_dom"/>
</dbReference>
<evidence type="ECO:0000256" key="1">
    <source>
        <dbReference type="ARBA" id="ARBA00022574"/>
    </source>
</evidence>
<dbReference type="AlphaFoldDB" id="A0A834W1N7"/>
<feature type="repeat" description="WD" evidence="3">
    <location>
        <begin position="269"/>
        <end position="310"/>
    </location>
</feature>
<dbReference type="PANTHER" id="PTHR19878">
    <property type="entry name" value="AUTOPHAGY PROTEIN 16-LIKE"/>
    <property type="match status" value="1"/>
</dbReference>
<dbReference type="PROSITE" id="PS50082">
    <property type="entry name" value="WD_REPEATS_2"/>
    <property type="match status" value="6"/>
</dbReference>
<dbReference type="OrthoDB" id="538223at2759"/>
<evidence type="ECO:0000259" key="6">
    <source>
        <dbReference type="Pfam" id="PF12894"/>
    </source>
</evidence>
<evidence type="ECO:0000259" key="5">
    <source>
        <dbReference type="Pfam" id="PF08614"/>
    </source>
</evidence>
<dbReference type="Pfam" id="PF08614">
    <property type="entry name" value="ATG16"/>
    <property type="match status" value="1"/>
</dbReference>
<name>A0A834W1N7_9FABA</name>
<reference evidence="7" key="1">
    <citation type="submission" date="2020-09" db="EMBL/GenBank/DDBJ databases">
        <title>Genome-Enabled Discovery of Anthraquinone Biosynthesis in Senna tora.</title>
        <authorList>
            <person name="Kang S.-H."/>
            <person name="Pandey R.P."/>
            <person name="Lee C.-M."/>
            <person name="Sim J.-S."/>
            <person name="Jeong J.-T."/>
            <person name="Choi B.-S."/>
            <person name="Jung M."/>
            <person name="Ginzburg D."/>
            <person name="Zhao K."/>
            <person name="Won S.Y."/>
            <person name="Oh T.-J."/>
            <person name="Yu Y."/>
            <person name="Kim N.-H."/>
            <person name="Lee O.R."/>
            <person name="Lee T.-H."/>
            <person name="Bashyal P."/>
            <person name="Kim T.-S."/>
            <person name="Lee W.-H."/>
            <person name="Kawkins C."/>
            <person name="Kim C.-K."/>
            <person name="Kim J.S."/>
            <person name="Ahn B.O."/>
            <person name="Rhee S.Y."/>
            <person name="Sohng J.K."/>
        </authorList>
    </citation>
    <scope>NUCLEOTIDE SEQUENCE</scope>
    <source>
        <tissue evidence="7">Leaf</tissue>
    </source>
</reference>
<dbReference type="InterPro" id="IPR015943">
    <property type="entry name" value="WD40/YVTN_repeat-like_dom_sf"/>
</dbReference>
<dbReference type="InterPro" id="IPR020472">
    <property type="entry name" value="WD40_PAC1"/>
</dbReference>